<dbReference type="Gene3D" id="2.60.40.1090">
    <property type="entry name" value="Fimbrial-type adhesion domain"/>
    <property type="match status" value="1"/>
</dbReference>
<dbReference type="RefSeq" id="WP_210848923.1">
    <property type="nucleotide sequence ID" value="NZ_JAGKLY010000014.1"/>
</dbReference>
<organism evidence="8 9">
    <name type="scientific">Providencia huaxiensis</name>
    <dbReference type="NCBI Taxonomy" id="2027290"/>
    <lineage>
        <taxon>Bacteria</taxon>
        <taxon>Pseudomonadati</taxon>
        <taxon>Pseudomonadota</taxon>
        <taxon>Gammaproteobacteria</taxon>
        <taxon>Enterobacterales</taxon>
        <taxon>Morganellaceae</taxon>
        <taxon>Providencia</taxon>
    </lineage>
</organism>
<dbReference type="PANTHER" id="PTHR33420">
    <property type="entry name" value="FIMBRIAL SUBUNIT ELFA-RELATED"/>
    <property type="match status" value="1"/>
</dbReference>
<dbReference type="InterPro" id="IPR000259">
    <property type="entry name" value="Adhesion_dom_fimbrial"/>
</dbReference>
<dbReference type="PANTHER" id="PTHR33420:SF3">
    <property type="entry name" value="FIMBRIAL SUBUNIT ELFA"/>
    <property type="match status" value="1"/>
</dbReference>
<reference evidence="8" key="1">
    <citation type="submission" date="2021-03" db="EMBL/GenBank/DDBJ databases">
        <authorList>
            <person name="Stanton E."/>
        </authorList>
    </citation>
    <scope>NUCLEOTIDE SEQUENCE</scope>
    <source>
        <strain evidence="8">2020EL-00113</strain>
    </source>
</reference>
<comment type="caution">
    <text evidence="8">The sequence shown here is derived from an EMBL/GenBank/DDBJ whole genome shotgun (WGS) entry which is preliminary data.</text>
</comment>
<dbReference type="InterPro" id="IPR008966">
    <property type="entry name" value="Adhesion_dom_sf"/>
</dbReference>
<dbReference type="Pfam" id="PF00419">
    <property type="entry name" value="Fimbrial"/>
    <property type="match status" value="1"/>
</dbReference>
<feature type="domain" description="Fimbrial-type adhesion" evidence="6">
    <location>
        <begin position="214"/>
        <end position="379"/>
    </location>
</feature>
<evidence type="ECO:0000256" key="4">
    <source>
        <dbReference type="ARBA" id="ARBA00023263"/>
    </source>
</evidence>
<dbReference type="InterPro" id="IPR050263">
    <property type="entry name" value="Bact_Fimbrial_Adh_Pro"/>
</dbReference>
<evidence type="ECO:0000256" key="2">
    <source>
        <dbReference type="ARBA" id="ARBA00006671"/>
    </source>
</evidence>
<evidence type="ECO:0000256" key="1">
    <source>
        <dbReference type="ARBA" id="ARBA00004561"/>
    </source>
</evidence>
<dbReference type="Pfam" id="PF22003">
    <property type="entry name" value="MrkDrd"/>
    <property type="match status" value="1"/>
</dbReference>
<protein>
    <submittedName>
        <fullName evidence="8">Type 1 fimbrial protein</fullName>
    </submittedName>
</protein>
<evidence type="ECO:0000256" key="5">
    <source>
        <dbReference type="SAM" id="SignalP"/>
    </source>
</evidence>
<dbReference type="InterPro" id="IPR036937">
    <property type="entry name" value="Adhesion_dom_fimbrial_sf"/>
</dbReference>
<keyword evidence="4" id="KW-0281">Fimbrium</keyword>
<name>A0A8I2IQF9_9GAMM</name>
<comment type="subcellular location">
    <subcellularLocation>
        <location evidence="1">Fimbrium</location>
    </subcellularLocation>
</comment>
<accession>A0A8I2IQF9</accession>
<keyword evidence="3 5" id="KW-0732">Signal</keyword>
<evidence type="ECO:0000259" key="6">
    <source>
        <dbReference type="Pfam" id="PF00419"/>
    </source>
</evidence>
<dbReference type="GO" id="GO:0009289">
    <property type="term" value="C:pilus"/>
    <property type="evidence" value="ECO:0007669"/>
    <property type="project" value="UniProtKB-SubCell"/>
</dbReference>
<feature type="signal peptide" evidence="5">
    <location>
        <begin position="1"/>
        <end position="24"/>
    </location>
</feature>
<dbReference type="EMBL" id="JAGKLY010000014">
    <property type="protein sequence ID" value="MBQ0270526.1"/>
    <property type="molecule type" value="Genomic_DNA"/>
</dbReference>
<evidence type="ECO:0000256" key="3">
    <source>
        <dbReference type="ARBA" id="ARBA00022729"/>
    </source>
</evidence>
<dbReference type="InterPro" id="IPR054160">
    <property type="entry name" value="MrkD_recept-bd"/>
</dbReference>
<evidence type="ECO:0000259" key="7">
    <source>
        <dbReference type="Pfam" id="PF22003"/>
    </source>
</evidence>
<feature type="domain" description="MrkD-like receptor binding" evidence="7">
    <location>
        <begin position="44"/>
        <end position="165"/>
    </location>
</feature>
<gene>
    <name evidence="8" type="ORF">J7T18_19780</name>
</gene>
<dbReference type="Gene3D" id="2.60.40.3310">
    <property type="match status" value="1"/>
</dbReference>
<evidence type="ECO:0000313" key="9">
    <source>
        <dbReference type="Proteomes" id="UP000674270"/>
    </source>
</evidence>
<proteinExistence type="inferred from homology"/>
<dbReference type="AlphaFoldDB" id="A0A8I2IQF9"/>
<dbReference type="Proteomes" id="UP000674270">
    <property type="component" value="Unassembled WGS sequence"/>
</dbReference>
<dbReference type="GO" id="GO:0043709">
    <property type="term" value="P:cell adhesion involved in single-species biofilm formation"/>
    <property type="evidence" value="ECO:0007669"/>
    <property type="project" value="TreeGrafter"/>
</dbReference>
<evidence type="ECO:0000313" key="8">
    <source>
        <dbReference type="EMBL" id="MBQ0270526.1"/>
    </source>
</evidence>
<comment type="similarity">
    <text evidence="2">Belongs to the fimbrial protein family.</text>
</comment>
<sequence>MLKFWLKSFVFIVMQLFFFHGAFAANVTCKVNGATQNITFPISGSIHIGTDSPVGSIIYQTNIETPKNNTYQCWYTGTGQQAFFVESQTISLVGGGALVTGAGIPSKVYSTNIPGVGVRFYIWNNTNNAIDKEGIIAWQDTRTVSKTTSLNAYAYVSITMTLVKTGDISPGLIDSNSFPALKMDVAFPNDSSVVSAPGFPFTYGLYNFSSGVSITSSTCQSHDFDVPLGKYEVKKFTVKGSVTDWIDSSISLTNCPAFKGYYDSNSSITTSITGQQFPTSATRNKIRLRLAPNNTVIDSSNGIFAVDNIPGAATGIGIQIAKGDSGDSFFYFYTPETYEQAISTTASSFRIPLRARYIQTEDKVTAGLANGSMTFTLEYY</sequence>
<dbReference type="SUPFAM" id="SSF49401">
    <property type="entry name" value="Bacterial adhesins"/>
    <property type="match status" value="1"/>
</dbReference>
<feature type="chain" id="PRO_5041188638" evidence="5">
    <location>
        <begin position="25"/>
        <end position="380"/>
    </location>
</feature>